<keyword evidence="2" id="KW-0695">RNA-directed DNA polymerase</keyword>
<protein>
    <submittedName>
        <fullName evidence="2">RNA-directed DNA polymerase</fullName>
    </submittedName>
</protein>
<keyword evidence="2" id="KW-0548">Nucleotidyltransferase</keyword>
<dbReference type="PROSITE" id="PS50878">
    <property type="entry name" value="RT_POL"/>
    <property type="match status" value="1"/>
</dbReference>
<accession>A0A9D1DTR6</accession>
<dbReference type="GO" id="GO:0003964">
    <property type="term" value="F:RNA-directed DNA polymerase activity"/>
    <property type="evidence" value="ECO:0007669"/>
    <property type="project" value="UniProtKB-KW"/>
</dbReference>
<dbReference type="InterPro" id="IPR051083">
    <property type="entry name" value="GrpII_Intron_Splice-Mob/Def"/>
</dbReference>
<sequence>MKKSYVSYDTLVDYNKILDSYRLVVKNTEHKEKLFKYNLFLSSNLVSIYNSLKDFKYHHGKYNIFLIKDPKYRVIMSENLTDKIVNQMISEYILKPVLEPRLIDSNVATRIGMGSSYAFKLCKKYINNLKRECREIYVLKFDIKKYFYNIDHDVLIERLDKIYEDKRIISLLKDIIYSSNMSYVNREIDSIINRELRKDLSFNHKDELKGVPRYNYHKGLAIGNVTSQILAIFYLNRIDHLIKEKLGCKYYIRYMDDGVIFDYDKERLKYIKSVIEKELIKEKLELNKKTNIYKLSSGFTFIGYRFILRNNKLIIRINNKVKTRIKRKIKYLDLHDKEKLVRVKASYYGYMMRASTNCLQYKFKIKS</sequence>
<organism evidence="2 3">
    <name type="scientific">Candidatus Onthousia excrementipullorum</name>
    <dbReference type="NCBI Taxonomy" id="2840884"/>
    <lineage>
        <taxon>Bacteria</taxon>
        <taxon>Bacillati</taxon>
        <taxon>Bacillota</taxon>
        <taxon>Bacilli</taxon>
        <taxon>Candidatus Onthousia</taxon>
    </lineage>
</organism>
<gene>
    <name evidence="2" type="ORF">IAB38_01475</name>
</gene>
<dbReference type="AlphaFoldDB" id="A0A9D1DTR6"/>
<dbReference type="InterPro" id="IPR000477">
    <property type="entry name" value="RT_dom"/>
</dbReference>
<proteinExistence type="predicted"/>
<keyword evidence="2" id="KW-0808">Transferase</keyword>
<dbReference type="CDD" id="cd01646">
    <property type="entry name" value="RT_Bac_retron_I"/>
    <property type="match status" value="1"/>
</dbReference>
<dbReference type="Pfam" id="PF00078">
    <property type="entry name" value="RVT_1"/>
    <property type="match status" value="1"/>
</dbReference>
<dbReference type="SUPFAM" id="SSF56672">
    <property type="entry name" value="DNA/RNA polymerases"/>
    <property type="match status" value="1"/>
</dbReference>
<feature type="domain" description="Reverse transcriptase" evidence="1">
    <location>
        <begin position="46"/>
        <end position="306"/>
    </location>
</feature>
<dbReference type="InterPro" id="IPR043502">
    <property type="entry name" value="DNA/RNA_pol_sf"/>
</dbReference>
<dbReference type="EMBL" id="DVHC01000016">
    <property type="protein sequence ID" value="HIR58699.1"/>
    <property type="molecule type" value="Genomic_DNA"/>
</dbReference>
<reference evidence="2" key="2">
    <citation type="journal article" date="2021" name="PeerJ">
        <title>Extensive microbial diversity within the chicken gut microbiome revealed by metagenomics and culture.</title>
        <authorList>
            <person name="Gilroy R."/>
            <person name="Ravi A."/>
            <person name="Getino M."/>
            <person name="Pursley I."/>
            <person name="Horton D.L."/>
            <person name="Alikhan N.F."/>
            <person name="Baker D."/>
            <person name="Gharbi K."/>
            <person name="Hall N."/>
            <person name="Watson M."/>
            <person name="Adriaenssens E.M."/>
            <person name="Foster-Nyarko E."/>
            <person name="Jarju S."/>
            <person name="Secka A."/>
            <person name="Antonio M."/>
            <person name="Oren A."/>
            <person name="Chaudhuri R.R."/>
            <person name="La Ragione R."/>
            <person name="Hildebrand F."/>
            <person name="Pallen M.J."/>
        </authorList>
    </citation>
    <scope>NUCLEOTIDE SEQUENCE</scope>
    <source>
        <strain evidence="2">CHK184-20233</strain>
    </source>
</reference>
<evidence type="ECO:0000313" key="2">
    <source>
        <dbReference type="EMBL" id="HIR58699.1"/>
    </source>
</evidence>
<dbReference type="PANTHER" id="PTHR34047">
    <property type="entry name" value="NUCLEAR INTRON MATURASE 1, MITOCHONDRIAL-RELATED"/>
    <property type="match status" value="1"/>
</dbReference>
<dbReference type="PANTHER" id="PTHR34047:SF8">
    <property type="entry name" value="PROTEIN YKFC"/>
    <property type="match status" value="1"/>
</dbReference>
<name>A0A9D1DTR6_9FIRM</name>
<evidence type="ECO:0000313" key="3">
    <source>
        <dbReference type="Proteomes" id="UP000824232"/>
    </source>
</evidence>
<reference evidence="2" key="1">
    <citation type="submission" date="2020-10" db="EMBL/GenBank/DDBJ databases">
        <authorList>
            <person name="Gilroy R."/>
        </authorList>
    </citation>
    <scope>NUCLEOTIDE SEQUENCE</scope>
    <source>
        <strain evidence="2">CHK184-20233</strain>
    </source>
</reference>
<comment type="caution">
    <text evidence="2">The sequence shown here is derived from an EMBL/GenBank/DDBJ whole genome shotgun (WGS) entry which is preliminary data.</text>
</comment>
<dbReference type="Proteomes" id="UP000824232">
    <property type="component" value="Unassembled WGS sequence"/>
</dbReference>
<evidence type="ECO:0000259" key="1">
    <source>
        <dbReference type="PROSITE" id="PS50878"/>
    </source>
</evidence>